<name>A0A7C1CXS4_9BACT</name>
<dbReference type="Pfam" id="PF04205">
    <property type="entry name" value="FMN_bind"/>
    <property type="match status" value="1"/>
</dbReference>
<accession>A0A7C1CXS4</accession>
<proteinExistence type="predicted"/>
<reference evidence="2" key="1">
    <citation type="journal article" date="2020" name="mSystems">
        <title>Genome- and Community-Level Interaction Insights into Carbon Utilization and Element Cycling Functions of Hydrothermarchaeota in Hydrothermal Sediment.</title>
        <authorList>
            <person name="Zhou Z."/>
            <person name="Liu Y."/>
            <person name="Xu W."/>
            <person name="Pan J."/>
            <person name="Luo Z.H."/>
            <person name="Li M."/>
        </authorList>
    </citation>
    <scope>NUCLEOTIDE SEQUENCE [LARGE SCALE GENOMIC DNA]</scope>
    <source>
        <strain evidence="2">SpSt-1179</strain>
    </source>
</reference>
<dbReference type="InterPro" id="IPR007329">
    <property type="entry name" value="FMN-bd"/>
</dbReference>
<dbReference type="GO" id="GO:0010181">
    <property type="term" value="F:FMN binding"/>
    <property type="evidence" value="ECO:0007669"/>
    <property type="project" value="InterPro"/>
</dbReference>
<evidence type="ECO:0000259" key="1">
    <source>
        <dbReference type="SMART" id="SM00900"/>
    </source>
</evidence>
<dbReference type="EMBL" id="DSBT01000317">
    <property type="protein sequence ID" value="HDP78551.1"/>
    <property type="molecule type" value="Genomic_DNA"/>
</dbReference>
<feature type="domain" description="FMN-binding" evidence="1">
    <location>
        <begin position="53"/>
        <end position="122"/>
    </location>
</feature>
<dbReference type="Gene3D" id="3.90.1010.20">
    <property type="match status" value="1"/>
</dbReference>
<dbReference type="GO" id="GO:0016020">
    <property type="term" value="C:membrane"/>
    <property type="evidence" value="ECO:0007669"/>
    <property type="project" value="InterPro"/>
</dbReference>
<protein>
    <submittedName>
        <fullName evidence="2">FMN-binding protein</fullName>
    </submittedName>
</protein>
<sequence length="128" mass="13601">MKCAISVSLYIVLAAATIVMVFDWQAKRPERAIQITTEPFGSFSDGVYAGREGYVSLEVEIAGGKIIDIRILQNRTDRYAKSAESTADRIVEAQSLEVDLVTGATASSGSIVSAVKNALGVADLSSND</sequence>
<organism evidence="2">
    <name type="scientific">Mesotoga infera</name>
    <dbReference type="NCBI Taxonomy" id="1236046"/>
    <lineage>
        <taxon>Bacteria</taxon>
        <taxon>Thermotogati</taxon>
        <taxon>Thermotogota</taxon>
        <taxon>Thermotogae</taxon>
        <taxon>Kosmotogales</taxon>
        <taxon>Kosmotogaceae</taxon>
        <taxon>Mesotoga</taxon>
    </lineage>
</organism>
<evidence type="ECO:0000313" key="2">
    <source>
        <dbReference type="EMBL" id="HDP78551.1"/>
    </source>
</evidence>
<comment type="caution">
    <text evidence="2">The sequence shown here is derived from an EMBL/GenBank/DDBJ whole genome shotgun (WGS) entry which is preliminary data.</text>
</comment>
<dbReference type="Proteomes" id="UP000886198">
    <property type="component" value="Unassembled WGS sequence"/>
</dbReference>
<dbReference type="SMART" id="SM00900">
    <property type="entry name" value="FMN_bind"/>
    <property type="match status" value="1"/>
</dbReference>
<dbReference type="AlphaFoldDB" id="A0A7C1CXS4"/>
<gene>
    <name evidence="2" type="ORF">ENN47_10300</name>
</gene>